<dbReference type="RefSeq" id="WP_054862616.1">
    <property type="nucleotide sequence ID" value="NZ_MWPH01000002.1"/>
</dbReference>
<sequence length="81" mass="9471">MSEQLTLQVEDQRTARRAIKRLEVEEDEILDANKADLGDAIIRLAADNPDLLVRKLQQVQNQREKYWSDKDYQQARGESDE</sequence>
<proteinExistence type="predicted"/>
<protein>
    <submittedName>
        <fullName evidence="1">Uncharacterized protein</fullName>
    </submittedName>
</protein>
<dbReference type="AlphaFoldDB" id="A0A202EAV1"/>
<gene>
    <name evidence="1" type="ORF">B2G88_12145</name>
</gene>
<comment type="caution">
    <text evidence="1">The sequence shown here is derived from an EMBL/GenBank/DDBJ whole genome shotgun (WGS) entry which is preliminary data.</text>
</comment>
<reference evidence="1 2" key="1">
    <citation type="submission" date="2017-02" db="EMBL/GenBank/DDBJ databases">
        <title>Natronthermophilus aegyptiacus gen. nov.,sp. nov., an aerobic, extremely halophilic alkalithermophilic archaeon isolated from the athalassohaline Wadi An Natrun, Egypt.</title>
        <authorList>
            <person name="Zhao B."/>
        </authorList>
    </citation>
    <scope>NUCLEOTIDE SEQUENCE [LARGE SCALE GENOMIC DNA]</scope>
    <source>
        <strain evidence="1 2">CGMCC 1.3597</strain>
    </source>
</reference>
<dbReference type="EMBL" id="MWPH01000002">
    <property type="protein sequence ID" value="OVE85090.1"/>
    <property type="molecule type" value="Genomic_DNA"/>
</dbReference>
<evidence type="ECO:0000313" key="1">
    <source>
        <dbReference type="EMBL" id="OVE85090.1"/>
    </source>
</evidence>
<accession>A0A202EAV1</accession>
<evidence type="ECO:0000313" key="2">
    <source>
        <dbReference type="Proteomes" id="UP000196084"/>
    </source>
</evidence>
<dbReference type="Proteomes" id="UP000196084">
    <property type="component" value="Unassembled WGS sequence"/>
</dbReference>
<organism evidence="1 2">
    <name type="scientific">Natronolimnobius baerhuensis</name>
    <dbReference type="NCBI Taxonomy" id="253108"/>
    <lineage>
        <taxon>Archaea</taxon>
        <taxon>Methanobacteriati</taxon>
        <taxon>Methanobacteriota</taxon>
        <taxon>Stenosarchaea group</taxon>
        <taxon>Halobacteria</taxon>
        <taxon>Halobacteriales</taxon>
        <taxon>Natrialbaceae</taxon>
        <taxon>Natronolimnobius</taxon>
    </lineage>
</organism>
<keyword evidence="2" id="KW-1185">Reference proteome</keyword>
<name>A0A202EAV1_9EURY</name>